<reference evidence="1 2" key="1">
    <citation type="submission" date="2017-11" db="EMBL/GenBank/DDBJ databases">
        <title>Animal gut microbial communities from fecal samples from Wisconsin, USA.</title>
        <authorList>
            <person name="Neumann A."/>
        </authorList>
    </citation>
    <scope>NUCLEOTIDE SEQUENCE [LARGE SCALE GENOMIC DNA]</scope>
    <source>
        <strain evidence="1 2">UWS3</strain>
    </source>
</reference>
<name>A0A2M9A4N8_9BACT</name>
<evidence type="ECO:0000313" key="1">
    <source>
        <dbReference type="EMBL" id="PJJ40664.1"/>
    </source>
</evidence>
<comment type="caution">
    <text evidence="1">The sequence shown here is derived from an EMBL/GenBank/DDBJ whole genome shotgun (WGS) entry which is preliminary data.</text>
</comment>
<sequence>MIDGSFVEFLDHLNYGDELWIKYKGVIYFIQGWIEKSDDTKRHCVLECHSFATDPVTKLFHAEADSMAECAKKLLAAPVFDGKKLTEIEQDVQWVDDEME</sequence>
<dbReference type="Proteomes" id="UP000231134">
    <property type="component" value="Unassembled WGS sequence"/>
</dbReference>
<proteinExistence type="predicted"/>
<gene>
    <name evidence="1" type="ORF">BGX16_0599</name>
</gene>
<protein>
    <submittedName>
        <fullName evidence="1">Uncharacterized protein</fullName>
    </submittedName>
</protein>
<evidence type="ECO:0000313" key="2">
    <source>
        <dbReference type="Proteomes" id="UP000231134"/>
    </source>
</evidence>
<keyword evidence="2" id="KW-1185">Reference proteome</keyword>
<accession>A0A2M9A4N8</accession>
<dbReference type="EMBL" id="PGEX01000001">
    <property type="protein sequence ID" value="PJJ40664.1"/>
    <property type="molecule type" value="Genomic_DNA"/>
</dbReference>
<organism evidence="1 2">
    <name type="scientific">Hallerella succinigenes</name>
    <dbReference type="NCBI Taxonomy" id="1896222"/>
    <lineage>
        <taxon>Bacteria</taxon>
        <taxon>Pseudomonadati</taxon>
        <taxon>Fibrobacterota</taxon>
        <taxon>Fibrobacteria</taxon>
        <taxon>Fibrobacterales</taxon>
        <taxon>Fibrobacteraceae</taxon>
        <taxon>Hallerella</taxon>
    </lineage>
</organism>
<dbReference type="OrthoDB" id="9803567at2"/>
<dbReference type="RefSeq" id="WP_100424732.1">
    <property type="nucleotide sequence ID" value="NZ_PGEX01000001.1"/>
</dbReference>
<dbReference type="AlphaFoldDB" id="A0A2M9A4N8"/>